<feature type="domain" description="Response regulatory" evidence="7">
    <location>
        <begin position="15"/>
        <end position="131"/>
    </location>
</feature>
<accession>A0A6J4HZT6</accession>
<evidence type="ECO:0000259" key="7">
    <source>
        <dbReference type="PROSITE" id="PS50110"/>
    </source>
</evidence>
<dbReference type="PRINTS" id="PR00038">
    <property type="entry name" value="HTHLUXR"/>
</dbReference>
<dbReference type="SUPFAM" id="SSF52172">
    <property type="entry name" value="CheY-like"/>
    <property type="match status" value="1"/>
</dbReference>
<dbReference type="CDD" id="cd06170">
    <property type="entry name" value="LuxR_C_like"/>
    <property type="match status" value="1"/>
</dbReference>
<dbReference type="InterPro" id="IPR039420">
    <property type="entry name" value="WalR-like"/>
</dbReference>
<protein>
    <submittedName>
        <fullName evidence="8">Two component transcriptional regulator, LuxR family</fullName>
    </submittedName>
</protein>
<proteinExistence type="predicted"/>
<dbReference type="Pfam" id="PF00196">
    <property type="entry name" value="GerE"/>
    <property type="match status" value="1"/>
</dbReference>
<dbReference type="InterPro" id="IPR016032">
    <property type="entry name" value="Sig_transdc_resp-reg_C-effctor"/>
</dbReference>
<feature type="domain" description="HTH luxR-type" evidence="6">
    <location>
        <begin position="156"/>
        <end position="221"/>
    </location>
</feature>
<dbReference type="Gene3D" id="3.40.50.2300">
    <property type="match status" value="1"/>
</dbReference>
<gene>
    <name evidence="8" type="ORF">AVDCRST_MAG42-1509</name>
</gene>
<keyword evidence="3" id="KW-0238">DNA-binding</keyword>
<evidence type="ECO:0000256" key="5">
    <source>
        <dbReference type="PROSITE-ProRule" id="PRU00169"/>
    </source>
</evidence>
<dbReference type="AlphaFoldDB" id="A0A6J4HZT6"/>
<dbReference type="GO" id="GO:0003677">
    <property type="term" value="F:DNA binding"/>
    <property type="evidence" value="ECO:0007669"/>
    <property type="project" value="UniProtKB-KW"/>
</dbReference>
<dbReference type="SMART" id="SM00421">
    <property type="entry name" value="HTH_LUXR"/>
    <property type="match status" value="1"/>
</dbReference>
<evidence type="ECO:0000259" key="6">
    <source>
        <dbReference type="PROSITE" id="PS50043"/>
    </source>
</evidence>
<dbReference type="PROSITE" id="PS50043">
    <property type="entry name" value="HTH_LUXR_2"/>
    <property type="match status" value="1"/>
</dbReference>
<evidence type="ECO:0000256" key="4">
    <source>
        <dbReference type="ARBA" id="ARBA00023163"/>
    </source>
</evidence>
<evidence type="ECO:0000256" key="2">
    <source>
        <dbReference type="ARBA" id="ARBA00023015"/>
    </source>
</evidence>
<dbReference type="PANTHER" id="PTHR43214">
    <property type="entry name" value="TWO-COMPONENT RESPONSE REGULATOR"/>
    <property type="match status" value="1"/>
</dbReference>
<dbReference type="PANTHER" id="PTHR43214:SF41">
    <property type="entry name" value="NITRATE_NITRITE RESPONSE REGULATOR PROTEIN NARP"/>
    <property type="match status" value="1"/>
</dbReference>
<keyword evidence="4" id="KW-0804">Transcription</keyword>
<dbReference type="CDD" id="cd17535">
    <property type="entry name" value="REC_NarL-like"/>
    <property type="match status" value="1"/>
</dbReference>
<keyword evidence="2" id="KW-0805">Transcription regulation</keyword>
<reference evidence="8" key="1">
    <citation type="submission" date="2020-02" db="EMBL/GenBank/DDBJ databases">
        <authorList>
            <person name="Meier V. D."/>
        </authorList>
    </citation>
    <scope>NUCLEOTIDE SEQUENCE</scope>
    <source>
        <strain evidence="8">AVDCRST_MAG42</strain>
    </source>
</reference>
<dbReference type="InterPro" id="IPR011006">
    <property type="entry name" value="CheY-like_superfamily"/>
</dbReference>
<name>A0A6J4HZT6_9BACT</name>
<evidence type="ECO:0000313" key="8">
    <source>
        <dbReference type="EMBL" id="CAA9237546.1"/>
    </source>
</evidence>
<dbReference type="InterPro" id="IPR001789">
    <property type="entry name" value="Sig_transdc_resp-reg_receiver"/>
</dbReference>
<dbReference type="EMBL" id="CADCTA010000059">
    <property type="protein sequence ID" value="CAA9237546.1"/>
    <property type="molecule type" value="Genomic_DNA"/>
</dbReference>
<dbReference type="PROSITE" id="PS50110">
    <property type="entry name" value="RESPONSE_REGULATORY"/>
    <property type="match status" value="1"/>
</dbReference>
<dbReference type="InterPro" id="IPR058245">
    <property type="entry name" value="NreC/VraR/RcsB-like_REC"/>
</dbReference>
<dbReference type="GO" id="GO:0000160">
    <property type="term" value="P:phosphorelay signal transduction system"/>
    <property type="evidence" value="ECO:0007669"/>
    <property type="project" value="InterPro"/>
</dbReference>
<feature type="modified residue" description="4-aspartylphosphate" evidence="5">
    <location>
        <position position="66"/>
    </location>
</feature>
<evidence type="ECO:0000256" key="3">
    <source>
        <dbReference type="ARBA" id="ARBA00023125"/>
    </source>
</evidence>
<dbReference type="Pfam" id="PF00072">
    <property type="entry name" value="Response_reg"/>
    <property type="match status" value="1"/>
</dbReference>
<evidence type="ECO:0000256" key="1">
    <source>
        <dbReference type="ARBA" id="ARBA00022553"/>
    </source>
</evidence>
<dbReference type="SMART" id="SM00448">
    <property type="entry name" value="REC"/>
    <property type="match status" value="1"/>
</dbReference>
<dbReference type="InterPro" id="IPR000792">
    <property type="entry name" value="Tscrpt_reg_LuxR_C"/>
</dbReference>
<keyword evidence="1 5" id="KW-0597">Phosphoprotein</keyword>
<dbReference type="GO" id="GO:0006355">
    <property type="term" value="P:regulation of DNA-templated transcription"/>
    <property type="evidence" value="ECO:0007669"/>
    <property type="project" value="InterPro"/>
</dbReference>
<sequence length="225" mass="24191">MAPDSAADSPSGTLRILVADDHPMVREGARLMIGNVPGWEVCGVAEDGREVIAQALRLRPDVIVLDLHMPELDGLAAVRDIRKQLPATELVIFSGVRNEGLIEQLFEAGARSFIGKAEAGEALIAAIRSAAEHKPFFTPQVSQILFGRFMGDVRQGAPKAAAVTKREREIIRHIADGRSNKEVAAALGISSRTAETHRAAIMRKLGASSTAEIVRYAIRNGIIEA</sequence>
<organism evidence="8">
    <name type="scientific">uncultured Chthoniobacterales bacterium</name>
    <dbReference type="NCBI Taxonomy" id="1836801"/>
    <lineage>
        <taxon>Bacteria</taxon>
        <taxon>Pseudomonadati</taxon>
        <taxon>Verrucomicrobiota</taxon>
        <taxon>Spartobacteria</taxon>
        <taxon>Chthoniobacterales</taxon>
        <taxon>environmental samples</taxon>
    </lineage>
</organism>
<dbReference type="SUPFAM" id="SSF46894">
    <property type="entry name" value="C-terminal effector domain of the bipartite response regulators"/>
    <property type="match status" value="1"/>
</dbReference>